<proteinExistence type="predicted"/>
<dbReference type="EMBL" id="CANUEZ050000312">
    <property type="protein sequence ID" value="CAM0512823.1"/>
    <property type="molecule type" value="Genomic_DNA"/>
</dbReference>
<organism evidence="2 3">
    <name type="scientific">Fasciola hepatica</name>
    <name type="common">Liver fluke</name>
    <dbReference type="NCBI Taxonomy" id="6192"/>
    <lineage>
        <taxon>Eukaryota</taxon>
        <taxon>Metazoa</taxon>
        <taxon>Spiralia</taxon>
        <taxon>Lophotrochozoa</taxon>
        <taxon>Platyhelminthes</taxon>
        <taxon>Trematoda</taxon>
        <taxon>Digenea</taxon>
        <taxon>Plagiorchiida</taxon>
        <taxon>Echinostomata</taxon>
        <taxon>Echinostomatoidea</taxon>
        <taxon>Fasciolidae</taxon>
        <taxon>Fasciola</taxon>
    </lineage>
</organism>
<name>A0ABC9HIT8_FASHE</name>
<comment type="caution">
    <text evidence="2">The sequence shown here is derived from an EMBL/GenBank/DDBJ whole genome shotgun (WGS) entry which is preliminary data.</text>
</comment>
<keyword evidence="3" id="KW-1185">Reference proteome</keyword>
<evidence type="ECO:0000313" key="1">
    <source>
        <dbReference type="EMBL" id="CAM0512699.1"/>
    </source>
</evidence>
<reference evidence="2 3" key="1">
    <citation type="submission" date="2024-08" db="EMBL/GenBank/DDBJ databases">
        <authorList>
            <person name="Paterson S."/>
        </authorList>
    </citation>
    <scope>NUCLEOTIDE SEQUENCE [LARGE SCALE GENOMIC DNA]</scope>
</reference>
<sequence>MCKICLPQESLFFYLMGPGLLSYNDNRSSDRHDHLYTKWEIPTYSDDQKDVQLLRNFDKHNTALSVG</sequence>
<dbReference type="EMBL" id="CANUEZ050000234">
    <property type="protein sequence ID" value="CAM0512699.1"/>
    <property type="molecule type" value="Genomic_DNA"/>
</dbReference>
<dbReference type="AlphaFoldDB" id="A0ABC9HIT8"/>
<protein>
    <submittedName>
        <fullName evidence="2">Uncharacterized protein</fullName>
    </submittedName>
</protein>
<dbReference type="Proteomes" id="UP001189180">
    <property type="component" value="Unassembled WGS sequence"/>
</dbReference>
<accession>A0ABC9HIT8</accession>
<evidence type="ECO:0000313" key="2">
    <source>
        <dbReference type="EMBL" id="CAM0512823.1"/>
    </source>
</evidence>
<evidence type="ECO:0000313" key="3">
    <source>
        <dbReference type="Proteomes" id="UP001189180"/>
    </source>
</evidence>
<gene>
    <name evidence="1" type="ORF">FHB240107_LOCUS11935</name>
    <name evidence="2" type="ORF">FHB240107_LOCUS4473</name>
</gene>